<reference evidence="2" key="1">
    <citation type="submission" date="2016-08" db="EMBL/GenBank/DDBJ databases">
        <authorList>
            <consortium name="Pathogen Informatics"/>
        </authorList>
    </citation>
    <scope>NUCLEOTIDE SEQUENCE</scope>
    <source>
        <strain evidence="2">DS</strain>
    </source>
</reference>
<dbReference type="Pfam" id="PF06022">
    <property type="entry name" value="Cir_Bir_Yir"/>
    <property type="match status" value="1"/>
</dbReference>
<accession>A0A1C6WEE1</accession>
<organism evidence="2">
    <name type="scientific">Plasmodium chabaudi adami</name>
    <dbReference type="NCBI Taxonomy" id="5826"/>
    <lineage>
        <taxon>Eukaryota</taxon>
        <taxon>Sar</taxon>
        <taxon>Alveolata</taxon>
        <taxon>Apicomplexa</taxon>
        <taxon>Aconoidasida</taxon>
        <taxon>Haemosporida</taxon>
        <taxon>Plasmodiidae</taxon>
        <taxon>Plasmodium</taxon>
        <taxon>Plasmodium (Vinckeia)</taxon>
    </lineage>
</organism>
<keyword evidence="1" id="KW-0812">Transmembrane</keyword>
<name>A0A1C6WEE1_PLACE</name>
<dbReference type="InterPro" id="IPR006477">
    <property type="entry name" value="Yir_bir_cir"/>
</dbReference>
<feature type="transmembrane region" description="Helical" evidence="1">
    <location>
        <begin position="277"/>
        <end position="295"/>
    </location>
</feature>
<keyword evidence="1" id="KW-1133">Transmembrane helix</keyword>
<keyword evidence="1" id="KW-0472">Membrane</keyword>
<dbReference type="Proteomes" id="UP000507536">
    <property type="component" value="Unassembled WGS sequence"/>
</dbReference>
<evidence type="ECO:0000256" key="1">
    <source>
        <dbReference type="SAM" id="Phobius"/>
    </source>
</evidence>
<protein>
    <submittedName>
        <fullName evidence="2">Plasmodium variant antigen protein Cir/Yir/Bir, putative</fullName>
    </submittedName>
</protein>
<dbReference type="NCBIfam" id="TIGR01590">
    <property type="entry name" value="yir-bir-cir_Pla"/>
    <property type="match status" value="1"/>
</dbReference>
<dbReference type="AlphaFoldDB" id="A0A1C6WEE1"/>
<gene>
    <name evidence="2" type="ORF">PCHDS_000504800</name>
</gene>
<proteinExistence type="predicted"/>
<sequence length="326" mass="37433">MSKEVCTYIHTIDNLIKVEKTDKGVYVKDVPTLKRYCPNNIYGRKRQPGEDGYCAGYVEFLSAAAILLLKYFKVVDDLKNDITVEYAILWLGYKLNQYPQRNITTLNDFYTKNIKTNACYNDKITNSSDSKTYMDIIDKKQCLMHMDINTISNFYEALEILCKMYTAYNENNKKCTNCSKNAEEFLKKFKKLNENSNNTDGSPYRQIMSTLSTDYNNFKNDCGKNSSECTDLPELPEIKSAQCSVEISMLNHVTDNAEGSVKVSEATPSRSSTANKLIPALSIFVAIPIFLGIAYKYSLFGFDKRVQRIYSREKVKKIKNEMNHYI</sequence>
<evidence type="ECO:0000313" key="2">
    <source>
        <dbReference type="EMBL" id="SCL85430.1"/>
    </source>
</evidence>
<dbReference type="EMBL" id="FMIN01000128">
    <property type="protein sequence ID" value="SCL85430.1"/>
    <property type="molecule type" value="Genomic_DNA"/>
</dbReference>